<dbReference type="Pfam" id="PF00566">
    <property type="entry name" value="RabGAP-TBC"/>
    <property type="match status" value="1"/>
</dbReference>
<name>A0A6J2YEE2_SITOR</name>
<evidence type="ECO:0000313" key="5">
    <source>
        <dbReference type="RefSeq" id="XP_030761772.1"/>
    </source>
</evidence>
<protein>
    <recommendedName>
        <fullName evidence="1">TBC1 domain family member 30</fullName>
    </recommendedName>
</protein>
<dbReference type="RefSeq" id="XP_030761772.1">
    <property type="nucleotide sequence ID" value="XM_030905912.1"/>
</dbReference>
<keyword evidence="4" id="KW-1185">Reference proteome</keyword>
<dbReference type="InParanoid" id="A0A6J2YEE2"/>
<feature type="compositionally biased region" description="Basic and acidic residues" evidence="2">
    <location>
        <begin position="628"/>
        <end position="637"/>
    </location>
</feature>
<proteinExistence type="predicted"/>
<evidence type="ECO:0000259" key="3">
    <source>
        <dbReference type="PROSITE" id="PS50086"/>
    </source>
</evidence>
<dbReference type="GeneID" id="115886662"/>
<feature type="compositionally biased region" description="Basic and acidic residues" evidence="2">
    <location>
        <begin position="1475"/>
        <end position="1485"/>
    </location>
</feature>
<feature type="compositionally biased region" description="Basic and acidic residues" evidence="2">
    <location>
        <begin position="647"/>
        <end position="656"/>
    </location>
</feature>
<dbReference type="SMART" id="SM00164">
    <property type="entry name" value="TBC"/>
    <property type="match status" value="1"/>
</dbReference>
<feature type="compositionally biased region" description="Acidic residues" evidence="2">
    <location>
        <begin position="612"/>
        <end position="627"/>
    </location>
</feature>
<dbReference type="SUPFAM" id="SSF47923">
    <property type="entry name" value="Ypt/Rab-GAP domain of gyp1p"/>
    <property type="match status" value="2"/>
</dbReference>
<organism evidence="4 5">
    <name type="scientific">Sitophilus oryzae</name>
    <name type="common">Rice weevil</name>
    <name type="synonym">Curculio oryzae</name>
    <dbReference type="NCBI Taxonomy" id="7048"/>
    <lineage>
        <taxon>Eukaryota</taxon>
        <taxon>Metazoa</taxon>
        <taxon>Ecdysozoa</taxon>
        <taxon>Arthropoda</taxon>
        <taxon>Hexapoda</taxon>
        <taxon>Insecta</taxon>
        <taxon>Pterygota</taxon>
        <taxon>Neoptera</taxon>
        <taxon>Endopterygota</taxon>
        <taxon>Coleoptera</taxon>
        <taxon>Polyphaga</taxon>
        <taxon>Cucujiformia</taxon>
        <taxon>Curculionidae</taxon>
        <taxon>Dryophthorinae</taxon>
        <taxon>Sitophilus</taxon>
    </lineage>
</organism>
<dbReference type="InterPro" id="IPR032738">
    <property type="entry name" value="Tbc1d30_C"/>
</dbReference>
<reference evidence="5" key="1">
    <citation type="submission" date="2025-08" db="UniProtKB">
        <authorList>
            <consortium name="RefSeq"/>
        </authorList>
    </citation>
    <scope>IDENTIFICATION</scope>
    <source>
        <tissue evidence="5">Gonads</tissue>
    </source>
</reference>
<dbReference type="FunFam" id="1.10.472.80:FF:000011">
    <property type="entry name" value="TBC1 domain family member 30"/>
    <property type="match status" value="1"/>
</dbReference>
<dbReference type="Pfam" id="PF15733">
    <property type="entry name" value="DUF4682"/>
    <property type="match status" value="1"/>
</dbReference>
<dbReference type="OrthoDB" id="289721at2759"/>
<dbReference type="Gene3D" id="1.10.472.80">
    <property type="entry name" value="Ypt/Rab-GAP domain of gyp1p, domain 3"/>
    <property type="match status" value="1"/>
</dbReference>
<feature type="compositionally biased region" description="Polar residues" evidence="2">
    <location>
        <begin position="590"/>
        <end position="603"/>
    </location>
</feature>
<feature type="compositionally biased region" description="Polar residues" evidence="2">
    <location>
        <begin position="1000"/>
        <end position="1020"/>
    </location>
</feature>
<dbReference type="Gene3D" id="1.10.8.270">
    <property type="entry name" value="putative rabgap domain of human tbc1 domain family member 14 like domains"/>
    <property type="match status" value="1"/>
</dbReference>
<evidence type="ECO:0000313" key="4">
    <source>
        <dbReference type="Proteomes" id="UP000504635"/>
    </source>
</evidence>
<dbReference type="KEGG" id="soy:115886662"/>
<feature type="compositionally biased region" description="Polar residues" evidence="2">
    <location>
        <begin position="1455"/>
        <end position="1474"/>
    </location>
</feature>
<feature type="region of interest" description="Disordered" evidence="2">
    <location>
        <begin position="1000"/>
        <end position="1032"/>
    </location>
</feature>
<dbReference type="FunFam" id="1.10.8.270:FF:000009">
    <property type="entry name" value="TBC1 domain family member 30"/>
    <property type="match status" value="1"/>
</dbReference>
<feature type="region of interest" description="Disordered" evidence="2">
    <location>
        <begin position="1455"/>
        <end position="1486"/>
    </location>
</feature>
<gene>
    <name evidence="5" type="primary">LOC115886662</name>
</gene>
<feature type="domain" description="Rab-GAP TBC" evidence="3">
    <location>
        <begin position="216"/>
        <end position="423"/>
    </location>
</feature>
<dbReference type="InterPro" id="IPR035969">
    <property type="entry name" value="Rab-GAP_TBC_sf"/>
</dbReference>
<sequence length="1540" mass="173447">MKIILLNQRIEQLEHCQKEMFGSLVISFVNAPMVPELENTNLKQVEYYVDVWDKETNRTPIKPKRTLSFDEAIRTPNPEQEKRRASALLDELLVEIYNNANNGTTDYYSTSGKSQRSVWLEVVDLHEKDTHELLAILSCLRVHVQRAGSVLARQLKRRDALRRRQQVRCDVIDRMLHSFGASDSVDMKFTIRPTPSESGFSQWVAAMKMVAQLPGGIPPEFRRRLWLTMAERHLASRNVNWPEVEKSCFSEWSHPEDGELGIQIVKDLHRTGCSLFCGKDNQENQALLKKVLLAYARWNKAVGYCQGFNMLAALLLQVTDRCESEALKLMIYLIEGVLPDSYFADSLRGLSVDMAVFRELLRSKLPRLSKHLDLLQTAAKDGSRSYEPPLTNVFTMQWFLTLFCNCLPQPTVLRVWDLIFLEGNEILLRTALAIWQVLAQRILEVRTADEFYCLMGVLTRELLESNLIDANTLIKAIVTVGPLTELKSLRDHYLYNITPWGTSVPQNTDRQVSLYPKTIPLDISALKKQYVKLKQRQRQAHIIFSAAISRQPSQPTPIAMNHLLLGKNALVPSKRPGPLKGSIPPARQAPPSTIQWKDTQKQTSSSSSSDTELCDDDVQSSSEDEQEEQAKESKEQVKISVASASKDNLEVEDTNRDSLSASPINVKFTSDSEDDNSEFEHFLADRVSGLKQEELRLNTRRNSEKALQIIQENSLILHRIMQCQSRLSPSPPPFAFAESSVVYSPPPIALEEDITEPTSSLSSYCPLENGIEVSKEEKMDSVSSWIENQNTSRYHSILEKSKSLDERYNNLITQVNKDLKQNRLGGLHESKSETPVGSNIEDILTPICQDDINFFDPLRAKTDSEETITSASKLEDSISNKLIKENLDLLRICSVSKAKESAEKSKKLIEENVSLLESISSEKNNIKDSLKLEESNGNVETILEVDKEGDEASGSNFLNFEEFPGLTEKDIQNSDGLDSFPKDISNQSVHSLDLPIRNCLNTGGSSPETHSAESETNQSKIHCDKESKSFDRASPCSYLSRSLLEQSFRKSPNEEKSPSHIFNPFPINLSSRQNKEVALKLGLYKKSKEKVKINGPSASKDNLEVEDANRDSLSASPINLKFTSDSEDDNSEFEHFLTDRVSSLKQEELRLNTRRNSEKALQIIQENSLILHRIMQCQSRLSPSPPPFAFAESSVVYSPPPIALEEDITEPTSSLSSYCPLENGIEVSKEEKMDSVSSWIENQNTSKYHSILEKSKNLDERYNNLITQVNKDLKQNRLGGLHESKSETPVGSNIEDILTPICQDDINFFDPLRAKTDSEETITSASKLEDSISNKLIKENLDLLRICSVSKAKESAEKSKKLIEENVSLLESISSKKSNIKDSLKLEESNGNVETIVEVYKEGDEASGSNLLNFEEFPGLTGKDIQNSDDLDSFPKDISNPSVHSLDLPITNCINTDGSSPETHSAESETNQSKIHCDKESKSFDRASPCSYLSRSLLEQSFRKSPNEEKSPSHIFNPFPINLSSRQNKEVALKLGLYKK</sequence>
<dbReference type="PANTHER" id="PTHR13399">
    <property type="entry name" value="TRANSLOCON-ASSOCIATED PROTEIN TRAP , GAMMA SUBUNIT"/>
    <property type="match status" value="1"/>
</dbReference>
<dbReference type="PROSITE" id="PS50086">
    <property type="entry name" value="TBC_RABGAP"/>
    <property type="match status" value="1"/>
</dbReference>
<feature type="compositionally biased region" description="Basic and acidic residues" evidence="2">
    <location>
        <begin position="1501"/>
        <end position="1512"/>
    </location>
</feature>
<feature type="region of interest" description="Disordered" evidence="2">
    <location>
        <begin position="574"/>
        <end position="656"/>
    </location>
</feature>
<evidence type="ECO:0000256" key="2">
    <source>
        <dbReference type="SAM" id="MobiDB-lite"/>
    </source>
</evidence>
<feature type="region of interest" description="Disordered" evidence="2">
    <location>
        <begin position="1501"/>
        <end position="1521"/>
    </location>
</feature>
<feature type="compositionally biased region" description="Basic and acidic residues" evidence="2">
    <location>
        <begin position="1021"/>
        <end position="1031"/>
    </location>
</feature>
<dbReference type="Proteomes" id="UP000504635">
    <property type="component" value="Unplaced"/>
</dbReference>
<dbReference type="InterPro" id="IPR000195">
    <property type="entry name" value="Rab-GAP-TBC_dom"/>
</dbReference>
<dbReference type="PANTHER" id="PTHR13399:SF2">
    <property type="entry name" value="TRANSLOCON-ASSOCIATED PROTEIN SUBUNIT GAMMA"/>
    <property type="match status" value="1"/>
</dbReference>
<dbReference type="GO" id="GO:0005783">
    <property type="term" value="C:endoplasmic reticulum"/>
    <property type="evidence" value="ECO:0007669"/>
    <property type="project" value="TreeGrafter"/>
</dbReference>
<evidence type="ECO:0000256" key="1">
    <source>
        <dbReference type="ARBA" id="ARBA00067508"/>
    </source>
</evidence>
<accession>A0A6J2YEE2</accession>